<sequence length="168" mass="19514">MNNNTNLKLQEYLFILLINSSAKYKFYTTLYPYVNRSGRKLVERALHSREYSPITNDFGSDVPSKSFLSSGNFKKSFVFIPFVWTKIYAEPAQNSLMYPPKDILEKLLESPTLGEHTRLFIEHLLHIERLQWAVDGLIHHIVGLLIYISIYIFIYYGKKTISISGKSV</sequence>
<feature type="transmembrane region" description="Helical" evidence="1">
    <location>
        <begin position="137"/>
        <end position="156"/>
    </location>
</feature>
<keyword evidence="1" id="KW-0472">Membrane</keyword>
<accession>A0AB39A6X7</accession>
<dbReference type="AlphaFoldDB" id="A0AB39A6X7"/>
<reference evidence="2" key="1">
    <citation type="submission" date="2024-07" db="EMBL/GenBank/DDBJ databases">
        <title>Mitochondrial DNA of the basidiomycete Jaminaea phylloscopi.</title>
        <authorList>
            <person name="Brejova B."/>
            <person name="Hodorova V."/>
            <person name="Nosek J."/>
        </authorList>
    </citation>
    <scope>NUCLEOTIDE SEQUENCE</scope>
</reference>
<geneLocation type="mitochondrion" evidence="2"/>
<keyword evidence="2" id="KW-0496">Mitochondrion</keyword>
<proteinExistence type="predicted"/>
<protein>
    <submittedName>
        <fullName evidence="2">Uncharacterized protein</fullName>
    </submittedName>
</protein>
<dbReference type="EMBL" id="PP995849">
    <property type="protein sequence ID" value="XDF86542.1"/>
    <property type="molecule type" value="Genomic_DNA"/>
</dbReference>
<evidence type="ECO:0000313" key="2">
    <source>
        <dbReference type="EMBL" id="XDF86542.1"/>
    </source>
</evidence>
<name>A0AB39A6X7_9BASI</name>
<keyword evidence="1" id="KW-0812">Transmembrane</keyword>
<gene>
    <name evidence="2" type="primary">orf168</name>
</gene>
<evidence type="ECO:0000256" key="1">
    <source>
        <dbReference type="SAM" id="Phobius"/>
    </source>
</evidence>
<organism evidence="2">
    <name type="scientific">Parajaminaea phylloscopi</name>
    <dbReference type="NCBI Taxonomy" id="1463510"/>
    <lineage>
        <taxon>Eukaryota</taxon>
        <taxon>Fungi</taxon>
        <taxon>Dikarya</taxon>
        <taxon>Basidiomycota</taxon>
        <taxon>Ustilaginomycotina</taxon>
        <taxon>Exobasidiomycetes</taxon>
        <taxon>Microstromatales</taxon>
        <taxon>Microstromatales incertae sedis</taxon>
        <taxon>Parajaminaea</taxon>
    </lineage>
</organism>
<keyword evidence="1" id="KW-1133">Transmembrane helix</keyword>